<evidence type="ECO:0000313" key="2">
    <source>
        <dbReference type="Proteomes" id="UP000233606"/>
    </source>
</evidence>
<dbReference type="EMBL" id="PIWU01000015">
    <property type="protein sequence ID" value="PKE55878.1"/>
    <property type="molecule type" value="Genomic_DNA"/>
</dbReference>
<evidence type="ECO:0000313" key="1">
    <source>
        <dbReference type="EMBL" id="PKE55878.1"/>
    </source>
</evidence>
<proteinExistence type="predicted"/>
<dbReference type="Proteomes" id="UP000233606">
    <property type="component" value="Unassembled WGS sequence"/>
</dbReference>
<reference evidence="1" key="1">
    <citation type="submission" date="2017-12" db="EMBL/GenBank/DDBJ databases">
        <title>Genomics of Macrococcus caseolyticus.</title>
        <authorList>
            <person name="MacFadyen A.C."/>
            <person name="Paterson G.K."/>
        </authorList>
    </citation>
    <scope>NUCLEOTIDE SEQUENCE</scope>
    <source>
        <strain evidence="1">5459_5_49</strain>
    </source>
</reference>
<accession>A0ACC9MQE7</accession>
<name>A0ACC9MQE7_9STAP</name>
<comment type="caution">
    <text evidence="1">The sequence shown here is derived from an EMBL/GenBank/DDBJ whole genome shotgun (WGS) entry which is preliminary data.</text>
</comment>
<gene>
    <name evidence="1" type="ORF">CW682_09720</name>
</gene>
<sequence>MTDWVSSERELIKTIMIHLNNSPLLSGLNNHIYDRAQVDINSNTYVIVGETNVVEHETSNTLVETIAVTAHVYHRNDANPDLTVDETRQFVVMLKRAMMQLEDVELDHYVITDVRLDNQQTITDIDYVTQHGILRIKYDVFHKVRY</sequence>
<protein>
    <submittedName>
        <fullName evidence="1">Uncharacterized protein</fullName>
    </submittedName>
</protein>
<keyword evidence="2" id="KW-1185">Reference proteome</keyword>
<organism evidence="1 2">
    <name type="scientific">Macrococcoides caseolyticum</name>
    <dbReference type="NCBI Taxonomy" id="69966"/>
    <lineage>
        <taxon>Bacteria</taxon>
        <taxon>Bacillati</taxon>
        <taxon>Bacillota</taxon>
        <taxon>Bacilli</taxon>
        <taxon>Bacillales</taxon>
        <taxon>Staphylococcaceae</taxon>
        <taxon>Macrococcoides</taxon>
    </lineage>
</organism>